<dbReference type="GO" id="GO:0016020">
    <property type="term" value="C:membrane"/>
    <property type="evidence" value="ECO:0007669"/>
    <property type="project" value="UniProtKB-SubCell"/>
</dbReference>
<reference evidence="7 8" key="1">
    <citation type="submission" date="2010-11" db="EMBL/GenBank/DDBJ databases">
        <title>The complete genome of Thermotoga thermarum DSM 5069.</title>
        <authorList>
            <consortium name="US DOE Joint Genome Institute (JGI-PGF)"/>
            <person name="Lucas S."/>
            <person name="Copeland A."/>
            <person name="Lapidus A."/>
            <person name="Bruce D."/>
            <person name="Goodwin L."/>
            <person name="Pitluck S."/>
            <person name="Kyrpides N."/>
            <person name="Mavromatis K."/>
            <person name="Ivanova N."/>
            <person name="Zeytun A."/>
            <person name="Brettin T."/>
            <person name="Detter J.C."/>
            <person name="Tapia R."/>
            <person name="Han C."/>
            <person name="Land M."/>
            <person name="Hauser L."/>
            <person name="Markowitz V."/>
            <person name="Cheng J.-F."/>
            <person name="Hugenholtz P."/>
            <person name="Woyke T."/>
            <person name="Wu D."/>
            <person name="Spring S."/>
            <person name="Schroeder M."/>
            <person name="Brambilla E."/>
            <person name="Klenk H.-P."/>
            <person name="Eisen J.A."/>
        </authorList>
    </citation>
    <scope>NUCLEOTIDE SEQUENCE [LARGE SCALE GENOMIC DNA]</scope>
    <source>
        <strain evidence="7 8">DSM 5069</strain>
    </source>
</reference>
<evidence type="ECO:0000313" key="7">
    <source>
        <dbReference type="EMBL" id="AEH50841.1"/>
    </source>
</evidence>
<keyword evidence="5 6" id="KW-0472">Membrane</keyword>
<feature type="transmembrane region" description="Helical" evidence="6">
    <location>
        <begin position="174"/>
        <end position="191"/>
    </location>
</feature>
<dbReference type="GO" id="GO:0005315">
    <property type="term" value="F:phosphate transmembrane transporter activity"/>
    <property type="evidence" value="ECO:0007669"/>
    <property type="project" value="InterPro"/>
</dbReference>
<sequence precursor="true">MLILITGVAGFLMAFAIGANDVANSMATAVGAKAITPRQATIIAGILEFLGAVLFGSHVAATITRGIVKPEVIPSSNVLIAGALAALTSSFVWVIAATLWGMPVSTTHSIVGGMMGFGLAAAGWKAINWQKMIPIVSSWVLSPLVGGLLAYVTFKSLSVFVLKRPSPRKAAIKATPVIVLITIFIISFLFCLKTLKIPFLRSFTYSILLAAPTSIVTSILLKVNKNSPRSDIEYVENIFKNIQVMTSCYMALSHGANDVANAIGPLAVVYLVVKTGLLTQTAEIPIWTLMIGGLGISLGVLLLGYKVMKTIGTSITELTNTRGFCIDFSAASTVLIASVLGMPISTTHTVVGAVVGVGLARGVEVVNVGVLKNIVLSWLLTVPLAAGLSAILFELFIKIV</sequence>
<evidence type="ECO:0000313" key="8">
    <source>
        <dbReference type="Proteomes" id="UP000006804"/>
    </source>
</evidence>
<dbReference type="KEGG" id="tta:Theth_0756"/>
<feature type="transmembrane region" description="Helical" evidence="6">
    <location>
        <begin position="42"/>
        <end position="64"/>
    </location>
</feature>
<keyword evidence="8" id="KW-1185">Reference proteome</keyword>
<accession>F7YY31</accession>
<dbReference type="PANTHER" id="PTHR11101">
    <property type="entry name" value="PHOSPHATE TRANSPORTER"/>
    <property type="match status" value="1"/>
</dbReference>
<dbReference type="HOGENOM" id="CLU_015355_3_3_0"/>
<feature type="transmembrane region" description="Helical" evidence="6">
    <location>
        <begin position="106"/>
        <end position="124"/>
    </location>
</feature>
<keyword evidence="6" id="KW-0592">Phosphate transport</keyword>
<dbReference type="RefSeq" id="WP_013932063.1">
    <property type="nucleotide sequence ID" value="NC_015707.1"/>
</dbReference>
<evidence type="ECO:0000256" key="3">
    <source>
        <dbReference type="ARBA" id="ARBA00022692"/>
    </source>
</evidence>
<comment type="subcellular location">
    <subcellularLocation>
        <location evidence="1 6">Membrane</location>
        <topology evidence="1 6">Multi-pass membrane protein</topology>
    </subcellularLocation>
</comment>
<dbReference type="PANTHER" id="PTHR11101:SF80">
    <property type="entry name" value="PHOSPHATE TRANSPORTER"/>
    <property type="match status" value="1"/>
</dbReference>
<evidence type="ECO:0000256" key="1">
    <source>
        <dbReference type="ARBA" id="ARBA00004141"/>
    </source>
</evidence>
<feature type="transmembrane region" description="Helical" evidence="6">
    <location>
        <begin position="203"/>
        <end position="221"/>
    </location>
</feature>
<organism evidence="7 8">
    <name type="scientific">Pseudothermotoga thermarum DSM 5069</name>
    <dbReference type="NCBI Taxonomy" id="688269"/>
    <lineage>
        <taxon>Bacteria</taxon>
        <taxon>Thermotogati</taxon>
        <taxon>Thermotogota</taxon>
        <taxon>Thermotogae</taxon>
        <taxon>Thermotogales</taxon>
        <taxon>Thermotogaceae</taxon>
        <taxon>Pseudothermotoga</taxon>
    </lineage>
</organism>
<evidence type="ECO:0000256" key="5">
    <source>
        <dbReference type="ARBA" id="ARBA00023136"/>
    </source>
</evidence>
<keyword evidence="3 6" id="KW-0812">Transmembrane</keyword>
<dbReference type="Pfam" id="PF01384">
    <property type="entry name" value="PHO4"/>
    <property type="match status" value="1"/>
</dbReference>
<gene>
    <name evidence="7" type="ORF">Theth_0756</name>
</gene>
<dbReference type="AlphaFoldDB" id="F7YY31"/>
<dbReference type="EMBL" id="CP002351">
    <property type="protein sequence ID" value="AEH50841.1"/>
    <property type="molecule type" value="Genomic_DNA"/>
</dbReference>
<feature type="transmembrane region" description="Helical" evidence="6">
    <location>
        <begin position="324"/>
        <end position="344"/>
    </location>
</feature>
<proteinExistence type="inferred from homology"/>
<dbReference type="STRING" id="688269.Theth_0756"/>
<comment type="similarity">
    <text evidence="6">Belongs to the inorganic phosphate transporter (PiT) (TC 2.A.20) family.</text>
</comment>
<dbReference type="GO" id="GO:0035435">
    <property type="term" value="P:phosphate ion transmembrane transport"/>
    <property type="evidence" value="ECO:0007669"/>
    <property type="project" value="TreeGrafter"/>
</dbReference>
<protein>
    <recommendedName>
        <fullName evidence="6">Phosphate transporter</fullName>
    </recommendedName>
</protein>
<dbReference type="PATRIC" id="fig|688269.3.peg.780"/>
<dbReference type="Proteomes" id="UP000006804">
    <property type="component" value="Chromosome"/>
</dbReference>
<keyword evidence="4 6" id="KW-1133">Transmembrane helix</keyword>
<evidence type="ECO:0000256" key="6">
    <source>
        <dbReference type="RuleBase" id="RU363058"/>
    </source>
</evidence>
<keyword evidence="2 6" id="KW-0813">Transport</keyword>
<feature type="transmembrane region" description="Helical" evidence="6">
    <location>
        <begin position="136"/>
        <end position="154"/>
    </location>
</feature>
<name>F7YY31_9THEM</name>
<evidence type="ECO:0000256" key="4">
    <source>
        <dbReference type="ARBA" id="ARBA00022989"/>
    </source>
</evidence>
<dbReference type="eggNOG" id="COG0306">
    <property type="taxonomic scope" value="Bacteria"/>
</dbReference>
<evidence type="ECO:0000256" key="2">
    <source>
        <dbReference type="ARBA" id="ARBA00022448"/>
    </source>
</evidence>
<feature type="transmembrane region" description="Helical" evidence="6">
    <location>
        <begin position="284"/>
        <end position="303"/>
    </location>
</feature>
<dbReference type="InterPro" id="IPR001204">
    <property type="entry name" value="Phos_transporter"/>
</dbReference>
<feature type="transmembrane region" description="Helical" evidence="6">
    <location>
        <begin position="375"/>
        <end position="397"/>
    </location>
</feature>
<feature type="transmembrane region" description="Helical" evidence="6">
    <location>
        <begin position="76"/>
        <end position="100"/>
    </location>
</feature>